<name>A0ABN9XNM4_9DINO</name>
<evidence type="ECO:0000313" key="4">
    <source>
        <dbReference type="Proteomes" id="UP001189429"/>
    </source>
</evidence>
<dbReference type="PROSITE" id="PS50011">
    <property type="entry name" value="PROTEIN_KINASE_DOM"/>
    <property type="match status" value="1"/>
</dbReference>
<evidence type="ECO:0000259" key="2">
    <source>
        <dbReference type="PROSITE" id="PS50011"/>
    </source>
</evidence>
<dbReference type="PANTHER" id="PTHR44167">
    <property type="entry name" value="OVARIAN-SPECIFIC SERINE/THREONINE-PROTEIN KINASE LOK-RELATED"/>
    <property type="match status" value="1"/>
</dbReference>
<accession>A0ABN9XNM4</accession>
<dbReference type="InterPro" id="IPR000719">
    <property type="entry name" value="Prot_kinase_dom"/>
</dbReference>
<dbReference type="Pfam" id="PF00069">
    <property type="entry name" value="Pkinase"/>
    <property type="match status" value="1"/>
</dbReference>
<feature type="region of interest" description="Disordered" evidence="1">
    <location>
        <begin position="1"/>
        <end position="99"/>
    </location>
</feature>
<evidence type="ECO:0000256" key="1">
    <source>
        <dbReference type="SAM" id="MobiDB-lite"/>
    </source>
</evidence>
<protein>
    <recommendedName>
        <fullName evidence="2">Protein kinase domain-containing protein</fullName>
    </recommendedName>
</protein>
<comment type="caution">
    <text evidence="3">The sequence shown here is derived from an EMBL/GenBank/DDBJ whole genome shotgun (WGS) entry which is preliminary data.</text>
</comment>
<keyword evidence="4" id="KW-1185">Reference proteome</keyword>
<reference evidence="3" key="1">
    <citation type="submission" date="2023-10" db="EMBL/GenBank/DDBJ databases">
        <authorList>
            <person name="Chen Y."/>
            <person name="Shah S."/>
            <person name="Dougan E. K."/>
            <person name="Thang M."/>
            <person name="Chan C."/>
        </authorList>
    </citation>
    <scope>NUCLEOTIDE SEQUENCE [LARGE SCALE GENOMIC DNA]</scope>
</reference>
<proteinExistence type="predicted"/>
<dbReference type="Gene3D" id="1.10.510.10">
    <property type="entry name" value="Transferase(Phosphotransferase) domain 1"/>
    <property type="match status" value="1"/>
</dbReference>
<sequence length="249" mass="27583">MALVHDAATEHAQERCRLRAARGDRDQQELLRRHGEHTRPGLVRDGDQGPRRPRRGEGDHQADPGRTAAPAWRRPDAQGPTRGGLQVSRREPGGGGPTAVRAKLIDFDTVESWQPGAPRASEVLGTDGYIAPEAYLGEYSPAVDIYCAGVIMYKLLTRRWPSPSDFFDDEPGQNWVGSPAMLRIHERLKVAQVNFRRQPLNATPEAAALCSRLLAFDPAARPSAEEALRHPWFSLPEEALQQGRPAARR</sequence>
<feature type="domain" description="Protein kinase" evidence="2">
    <location>
        <begin position="1"/>
        <end position="233"/>
    </location>
</feature>
<dbReference type="InterPro" id="IPR011009">
    <property type="entry name" value="Kinase-like_dom_sf"/>
</dbReference>
<dbReference type="SUPFAM" id="SSF56112">
    <property type="entry name" value="Protein kinase-like (PK-like)"/>
    <property type="match status" value="1"/>
</dbReference>
<organism evidence="3 4">
    <name type="scientific">Prorocentrum cordatum</name>
    <dbReference type="NCBI Taxonomy" id="2364126"/>
    <lineage>
        <taxon>Eukaryota</taxon>
        <taxon>Sar</taxon>
        <taxon>Alveolata</taxon>
        <taxon>Dinophyceae</taxon>
        <taxon>Prorocentrales</taxon>
        <taxon>Prorocentraceae</taxon>
        <taxon>Prorocentrum</taxon>
    </lineage>
</organism>
<feature type="compositionally biased region" description="Basic and acidic residues" evidence="1">
    <location>
        <begin position="7"/>
        <end position="63"/>
    </location>
</feature>
<gene>
    <name evidence="3" type="ORF">PCOR1329_LOCUS77315</name>
</gene>
<dbReference type="SMART" id="SM00220">
    <property type="entry name" value="S_TKc"/>
    <property type="match status" value="1"/>
</dbReference>
<dbReference type="EMBL" id="CAUYUJ010020690">
    <property type="protein sequence ID" value="CAK0899893.1"/>
    <property type="molecule type" value="Genomic_DNA"/>
</dbReference>
<dbReference type="PANTHER" id="PTHR44167:SF24">
    <property type="entry name" value="SERINE_THREONINE-PROTEIN KINASE CHK2"/>
    <property type="match status" value="1"/>
</dbReference>
<evidence type="ECO:0000313" key="3">
    <source>
        <dbReference type="EMBL" id="CAK0899893.1"/>
    </source>
</evidence>
<dbReference type="Proteomes" id="UP001189429">
    <property type="component" value="Unassembled WGS sequence"/>
</dbReference>